<gene>
    <name evidence="1" type="ORF">T11_11778</name>
</gene>
<keyword evidence="2" id="KW-1185">Reference proteome</keyword>
<dbReference type="AlphaFoldDB" id="A0A0V1H4W9"/>
<name>A0A0V1H4W9_9BILA</name>
<accession>A0A0V1H4W9</accession>
<dbReference type="OrthoDB" id="5920423at2759"/>
<protein>
    <submittedName>
        <fullName evidence="1">Uncharacterized protein</fullName>
    </submittedName>
</protein>
<dbReference type="EMBL" id="JYDP01000142">
    <property type="protein sequence ID" value="KRZ05317.1"/>
    <property type="molecule type" value="Genomic_DNA"/>
</dbReference>
<organism evidence="1 2">
    <name type="scientific">Trichinella zimbabwensis</name>
    <dbReference type="NCBI Taxonomy" id="268475"/>
    <lineage>
        <taxon>Eukaryota</taxon>
        <taxon>Metazoa</taxon>
        <taxon>Ecdysozoa</taxon>
        <taxon>Nematoda</taxon>
        <taxon>Enoplea</taxon>
        <taxon>Dorylaimia</taxon>
        <taxon>Trichinellida</taxon>
        <taxon>Trichinellidae</taxon>
        <taxon>Trichinella</taxon>
    </lineage>
</organism>
<reference evidence="1 2" key="1">
    <citation type="submission" date="2015-01" db="EMBL/GenBank/DDBJ databases">
        <title>Evolution of Trichinella species and genotypes.</title>
        <authorList>
            <person name="Korhonen P.K."/>
            <person name="Edoardo P."/>
            <person name="Giuseppe L.R."/>
            <person name="Gasser R.B."/>
        </authorList>
    </citation>
    <scope>NUCLEOTIDE SEQUENCE [LARGE SCALE GENOMIC DNA]</scope>
    <source>
        <strain evidence="1">ISS1029</strain>
    </source>
</reference>
<evidence type="ECO:0000313" key="1">
    <source>
        <dbReference type="EMBL" id="KRZ05317.1"/>
    </source>
</evidence>
<evidence type="ECO:0000313" key="2">
    <source>
        <dbReference type="Proteomes" id="UP000055024"/>
    </source>
</evidence>
<comment type="caution">
    <text evidence="1">The sequence shown here is derived from an EMBL/GenBank/DDBJ whole genome shotgun (WGS) entry which is preliminary data.</text>
</comment>
<sequence length="183" mass="19575">MAVVGWSAAIWSASSARSVSGRSWKGTRAVRMGSGSLLRNNGPAMSSETPPRSRCIRRRNCDGLSSLSSSFVSACRMRWSFVCAVRFRHSCLKVVNGFGRFKAFGRKSRNSATASSGIAVSAISRRKNHGSGSAALKVGTVRVVGTPLLEGCPASFMLRRGGIIVGITHESPNVVDDNDQRQK</sequence>
<dbReference type="Proteomes" id="UP000055024">
    <property type="component" value="Unassembled WGS sequence"/>
</dbReference>
<proteinExistence type="predicted"/>